<organism evidence="2 3">
    <name type="scientific">Streptomyces caledonius</name>
    <dbReference type="NCBI Taxonomy" id="3134107"/>
    <lineage>
        <taxon>Bacteria</taxon>
        <taxon>Bacillati</taxon>
        <taxon>Actinomycetota</taxon>
        <taxon>Actinomycetes</taxon>
        <taxon>Kitasatosporales</taxon>
        <taxon>Streptomycetaceae</taxon>
        <taxon>Streptomyces</taxon>
    </lineage>
</organism>
<dbReference type="InterPro" id="IPR015057">
    <property type="entry name" value="Rv2632c-like"/>
</dbReference>
<gene>
    <name evidence="2" type="ORF">WKI68_40240</name>
</gene>
<dbReference type="SUPFAM" id="SSF143212">
    <property type="entry name" value="Rv2632c-like"/>
    <property type="match status" value="1"/>
</dbReference>
<proteinExistence type="predicted"/>
<reference evidence="2 3" key="1">
    <citation type="submission" date="2024-03" db="EMBL/GenBank/DDBJ databases">
        <title>Novel Streptomyces species of biotechnological and ecological value are a feature of Machair soil.</title>
        <authorList>
            <person name="Prole J.R."/>
            <person name="Goodfellow M."/>
            <person name="Allenby N."/>
            <person name="Ward A.C."/>
        </authorList>
    </citation>
    <scope>NUCLEOTIDE SEQUENCE [LARGE SCALE GENOMIC DNA]</scope>
    <source>
        <strain evidence="2 3">MS1.HAVA.3</strain>
    </source>
</reference>
<dbReference type="Proteomes" id="UP001382904">
    <property type="component" value="Unassembled WGS sequence"/>
</dbReference>
<name>A0ABU8UCZ7_9ACTN</name>
<evidence type="ECO:0000313" key="3">
    <source>
        <dbReference type="Proteomes" id="UP001382904"/>
    </source>
</evidence>
<keyword evidence="3" id="KW-1185">Reference proteome</keyword>
<evidence type="ECO:0000313" key="2">
    <source>
        <dbReference type="EMBL" id="MEJ8645769.1"/>
    </source>
</evidence>
<feature type="region of interest" description="Disordered" evidence="1">
    <location>
        <begin position="78"/>
        <end position="98"/>
    </location>
</feature>
<dbReference type="Gene3D" id="3.30.160.240">
    <property type="entry name" value="Rv1738"/>
    <property type="match status" value="1"/>
</dbReference>
<dbReference type="Pfam" id="PF08962">
    <property type="entry name" value="Rv2632c-like"/>
    <property type="match status" value="1"/>
</dbReference>
<comment type="caution">
    <text evidence="2">The sequence shown here is derived from an EMBL/GenBank/DDBJ whole genome shotgun (WGS) entry which is preliminary data.</text>
</comment>
<sequence length="98" mass="10472">MTHAEEWTVGVYLSEEDGTTKARAVLDNGKTTMTGRGTARCNPEDVEIPAIGDELAASRAMRDLAGQLMRAADRDLAAVGAAAPSPPRTDYGWPEDRP</sequence>
<accession>A0ABU8UCZ7</accession>
<dbReference type="InterPro" id="IPR038070">
    <property type="entry name" value="Rv2632c-like_sf"/>
</dbReference>
<evidence type="ECO:0000256" key="1">
    <source>
        <dbReference type="SAM" id="MobiDB-lite"/>
    </source>
</evidence>
<protein>
    <submittedName>
        <fullName evidence="2">DUF1876 domain-containing protein</fullName>
    </submittedName>
</protein>
<dbReference type="EMBL" id="JBBKAM010000004">
    <property type="protein sequence ID" value="MEJ8645769.1"/>
    <property type="molecule type" value="Genomic_DNA"/>
</dbReference>